<evidence type="ECO:0000313" key="2">
    <source>
        <dbReference type="EMBL" id="RHZ74320.1"/>
    </source>
</evidence>
<sequence>MEQKYNVLSEEIDLNPSTLTKFYQYQKSPQRTSLDKIEAWVEKESRKKDNSVIISDSSSNSNRNNFLSSSNIILDDSNENNDNDNDN</sequence>
<dbReference type="EMBL" id="PQFF01000209">
    <property type="protein sequence ID" value="RHZ74320.1"/>
    <property type="molecule type" value="Genomic_DNA"/>
</dbReference>
<proteinExistence type="predicted"/>
<accession>A0A397INL0</accession>
<protein>
    <submittedName>
        <fullName evidence="2">Uncharacterized protein</fullName>
    </submittedName>
</protein>
<dbReference type="Proteomes" id="UP000266861">
    <property type="component" value="Unassembled WGS sequence"/>
</dbReference>
<feature type="region of interest" description="Disordered" evidence="1">
    <location>
        <begin position="48"/>
        <end position="87"/>
    </location>
</feature>
<feature type="compositionally biased region" description="Acidic residues" evidence="1">
    <location>
        <begin position="76"/>
        <end position="87"/>
    </location>
</feature>
<feature type="compositionally biased region" description="Low complexity" evidence="1">
    <location>
        <begin position="51"/>
        <end position="75"/>
    </location>
</feature>
<comment type="caution">
    <text evidence="2">The sequence shown here is derived from an EMBL/GenBank/DDBJ whole genome shotgun (WGS) entry which is preliminary data.</text>
</comment>
<evidence type="ECO:0000313" key="3">
    <source>
        <dbReference type="Proteomes" id="UP000266861"/>
    </source>
</evidence>
<dbReference type="AlphaFoldDB" id="A0A397INL0"/>
<keyword evidence="3" id="KW-1185">Reference proteome</keyword>
<evidence type="ECO:0000256" key="1">
    <source>
        <dbReference type="SAM" id="MobiDB-lite"/>
    </source>
</evidence>
<name>A0A397INL0_9GLOM</name>
<gene>
    <name evidence="2" type="ORF">Glove_226g26</name>
</gene>
<organism evidence="2 3">
    <name type="scientific">Diversispora epigaea</name>
    <dbReference type="NCBI Taxonomy" id="1348612"/>
    <lineage>
        <taxon>Eukaryota</taxon>
        <taxon>Fungi</taxon>
        <taxon>Fungi incertae sedis</taxon>
        <taxon>Mucoromycota</taxon>
        <taxon>Glomeromycotina</taxon>
        <taxon>Glomeromycetes</taxon>
        <taxon>Diversisporales</taxon>
        <taxon>Diversisporaceae</taxon>
        <taxon>Diversispora</taxon>
    </lineage>
</organism>
<reference evidence="2 3" key="1">
    <citation type="submission" date="2018-08" db="EMBL/GenBank/DDBJ databases">
        <title>Genome and evolution of the arbuscular mycorrhizal fungus Diversispora epigaea (formerly Glomus versiforme) and its bacterial endosymbionts.</title>
        <authorList>
            <person name="Sun X."/>
            <person name="Fei Z."/>
            <person name="Harrison M."/>
        </authorList>
    </citation>
    <scope>NUCLEOTIDE SEQUENCE [LARGE SCALE GENOMIC DNA]</scope>
    <source>
        <strain evidence="2 3">IT104</strain>
    </source>
</reference>
<dbReference type="OrthoDB" id="2484340at2759"/>